<dbReference type="InterPro" id="IPR002557">
    <property type="entry name" value="Chitin-bd_dom"/>
</dbReference>
<feature type="domain" description="Chitin-binding type-2" evidence="1">
    <location>
        <begin position="47"/>
        <end position="103"/>
    </location>
</feature>
<accession>A0A2T7NU75</accession>
<dbReference type="PROSITE" id="PS50940">
    <property type="entry name" value="CHIT_BIND_II"/>
    <property type="match status" value="2"/>
</dbReference>
<dbReference type="SMART" id="SM00494">
    <property type="entry name" value="ChtBD2"/>
    <property type="match status" value="2"/>
</dbReference>
<proteinExistence type="predicted"/>
<keyword evidence="3" id="KW-1185">Reference proteome</keyword>
<dbReference type="Pfam" id="PF01607">
    <property type="entry name" value="CBM_14"/>
    <property type="match status" value="1"/>
</dbReference>
<dbReference type="AlphaFoldDB" id="A0A2T7NU75"/>
<dbReference type="Gene3D" id="2.170.140.10">
    <property type="entry name" value="Chitin binding domain"/>
    <property type="match status" value="1"/>
</dbReference>
<organism evidence="2 3">
    <name type="scientific">Pomacea canaliculata</name>
    <name type="common">Golden apple snail</name>
    <dbReference type="NCBI Taxonomy" id="400727"/>
    <lineage>
        <taxon>Eukaryota</taxon>
        <taxon>Metazoa</taxon>
        <taxon>Spiralia</taxon>
        <taxon>Lophotrochozoa</taxon>
        <taxon>Mollusca</taxon>
        <taxon>Gastropoda</taxon>
        <taxon>Caenogastropoda</taxon>
        <taxon>Architaenioglossa</taxon>
        <taxon>Ampullarioidea</taxon>
        <taxon>Ampullariidae</taxon>
        <taxon>Pomacea</taxon>
    </lineage>
</organism>
<dbReference type="InterPro" id="IPR036508">
    <property type="entry name" value="Chitin-bd_dom_sf"/>
</dbReference>
<evidence type="ECO:0000259" key="1">
    <source>
        <dbReference type="PROSITE" id="PS50940"/>
    </source>
</evidence>
<name>A0A2T7NU75_POMCA</name>
<comment type="caution">
    <text evidence="2">The sequence shown here is derived from an EMBL/GenBank/DDBJ whole genome shotgun (WGS) entry which is preliminary data.</text>
</comment>
<reference evidence="2 3" key="1">
    <citation type="submission" date="2018-04" db="EMBL/GenBank/DDBJ databases">
        <title>The genome of golden apple snail Pomacea canaliculata provides insight into stress tolerance and invasive adaptation.</title>
        <authorList>
            <person name="Liu C."/>
            <person name="Liu B."/>
            <person name="Ren Y."/>
            <person name="Zhang Y."/>
            <person name="Wang H."/>
            <person name="Li S."/>
            <person name="Jiang F."/>
            <person name="Yin L."/>
            <person name="Zhang G."/>
            <person name="Qian W."/>
            <person name="Fan W."/>
        </authorList>
    </citation>
    <scope>NUCLEOTIDE SEQUENCE [LARGE SCALE GENOMIC DNA]</scope>
    <source>
        <strain evidence="2">SZHN2017</strain>
        <tissue evidence="2">Muscle</tissue>
    </source>
</reference>
<protein>
    <recommendedName>
        <fullName evidence="1">Chitin-binding type-2 domain-containing protein</fullName>
    </recommendedName>
</protein>
<evidence type="ECO:0000313" key="3">
    <source>
        <dbReference type="Proteomes" id="UP000245119"/>
    </source>
</evidence>
<dbReference type="SUPFAM" id="SSF57625">
    <property type="entry name" value="Invertebrate chitin-binding proteins"/>
    <property type="match status" value="1"/>
</dbReference>
<dbReference type="Proteomes" id="UP000245119">
    <property type="component" value="Linkage Group LG9"/>
</dbReference>
<evidence type="ECO:0000313" key="2">
    <source>
        <dbReference type="EMBL" id="PVD24727.1"/>
    </source>
</evidence>
<dbReference type="STRING" id="400727.A0A2T7NU75"/>
<dbReference type="GO" id="GO:0008061">
    <property type="term" value="F:chitin binding"/>
    <property type="evidence" value="ECO:0007669"/>
    <property type="project" value="InterPro"/>
</dbReference>
<sequence>MRPPRPLQASCPIDEVFDDVRLECRKGAVCGQRPVTGRQLSPPAAVVTSCLQSATRQTADPQSCKNYYICPNGTLALLSCPEFTLFDVVSNRCIPFTGVDCQARPVTYSADQLSQVCSANPFLLIPSSQTCNSYYNCSRRTESGSPAYYQECPYLQLFDVNSRRSTVSSECGTSHCAPCTAVTPDCRNLPNGKQPFNKGQYRPRYAMCQDGWTVDVLDCQPDAQRNLPRLFDPNSLDCVSVQVVPRRFGGLAADG</sequence>
<dbReference type="EMBL" id="PZQS01000009">
    <property type="protein sequence ID" value="PVD24727.1"/>
    <property type="molecule type" value="Genomic_DNA"/>
</dbReference>
<dbReference type="OrthoDB" id="6020543at2759"/>
<gene>
    <name evidence="2" type="ORF">C0Q70_15212</name>
</gene>
<dbReference type="GO" id="GO:0005576">
    <property type="term" value="C:extracellular region"/>
    <property type="evidence" value="ECO:0007669"/>
    <property type="project" value="InterPro"/>
</dbReference>
<feature type="domain" description="Chitin-binding type-2" evidence="1">
    <location>
        <begin position="114"/>
        <end position="181"/>
    </location>
</feature>